<dbReference type="Pfam" id="PF12732">
    <property type="entry name" value="YtxH"/>
    <property type="match status" value="1"/>
</dbReference>
<dbReference type="PANTHER" id="PTHR35792">
    <property type="entry name" value="GENERAL STRESS PROTEIN"/>
    <property type="match status" value="1"/>
</dbReference>
<accession>A0ABW1ITV9</accession>
<organism evidence="3 4">
    <name type="scientific">Marinicrinis lubricantis</name>
    <dbReference type="NCBI Taxonomy" id="2086470"/>
    <lineage>
        <taxon>Bacteria</taxon>
        <taxon>Bacillati</taxon>
        <taxon>Bacillota</taxon>
        <taxon>Bacilli</taxon>
        <taxon>Bacillales</taxon>
        <taxon>Paenibacillaceae</taxon>
    </lineage>
</organism>
<evidence type="ECO:0000313" key="3">
    <source>
        <dbReference type="EMBL" id="MFC5988273.1"/>
    </source>
</evidence>
<keyword evidence="2" id="KW-1133">Transmembrane helix</keyword>
<reference evidence="4" key="1">
    <citation type="journal article" date="2019" name="Int. J. Syst. Evol. Microbiol.">
        <title>The Global Catalogue of Microorganisms (GCM) 10K type strain sequencing project: providing services to taxonomists for standard genome sequencing and annotation.</title>
        <authorList>
            <consortium name="The Broad Institute Genomics Platform"/>
            <consortium name="The Broad Institute Genome Sequencing Center for Infectious Disease"/>
            <person name="Wu L."/>
            <person name="Ma J."/>
        </authorList>
    </citation>
    <scope>NUCLEOTIDE SEQUENCE [LARGE SCALE GENOMIC DNA]</scope>
    <source>
        <strain evidence="4">CCM 8749</strain>
    </source>
</reference>
<name>A0ABW1ITV9_9BACL</name>
<dbReference type="PANTHER" id="PTHR35792:SF2">
    <property type="entry name" value="GENERAL STRESS PROTEIN"/>
    <property type="match status" value="1"/>
</dbReference>
<evidence type="ECO:0000256" key="2">
    <source>
        <dbReference type="SAM" id="Phobius"/>
    </source>
</evidence>
<dbReference type="InterPro" id="IPR024623">
    <property type="entry name" value="YtxH"/>
</dbReference>
<dbReference type="RefSeq" id="WP_379895736.1">
    <property type="nucleotide sequence ID" value="NZ_CBCSCT010000015.1"/>
</dbReference>
<keyword evidence="4" id="KW-1185">Reference proteome</keyword>
<comment type="caution">
    <text evidence="3">The sequence shown here is derived from an EMBL/GenBank/DDBJ whole genome shotgun (WGS) entry which is preliminary data.</text>
</comment>
<dbReference type="InterPro" id="IPR052928">
    <property type="entry name" value="Desiccation-related_membrane"/>
</dbReference>
<protein>
    <submittedName>
        <fullName evidence="3">YtxH domain-containing protein</fullName>
    </submittedName>
</protein>
<keyword evidence="2" id="KW-0812">Transmembrane</keyword>
<sequence length="131" mass="13814">MSEANNQNNMNGKDFLLGAVVGGIIGAAAALLLAPKTGKELRGDIAGQYQNVTEKTKEIYGTVSTRGKEVFDTVSTKGREMTGKAKEAAAHIATDIRNWKESKEQSAPAAETGTDQADNAALDNDSVNTDK</sequence>
<dbReference type="EMBL" id="JBHSQV010000179">
    <property type="protein sequence ID" value="MFC5988273.1"/>
    <property type="molecule type" value="Genomic_DNA"/>
</dbReference>
<gene>
    <name evidence="3" type="ORF">ACFPXP_17865</name>
</gene>
<dbReference type="Proteomes" id="UP001596250">
    <property type="component" value="Unassembled WGS sequence"/>
</dbReference>
<keyword evidence="2" id="KW-0472">Membrane</keyword>
<feature type="transmembrane region" description="Helical" evidence="2">
    <location>
        <begin position="15"/>
        <end position="34"/>
    </location>
</feature>
<evidence type="ECO:0000313" key="4">
    <source>
        <dbReference type="Proteomes" id="UP001596250"/>
    </source>
</evidence>
<feature type="region of interest" description="Disordered" evidence="1">
    <location>
        <begin position="93"/>
        <end position="131"/>
    </location>
</feature>
<evidence type="ECO:0000256" key="1">
    <source>
        <dbReference type="SAM" id="MobiDB-lite"/>
    </source>
</evidence>
<proteinExistence type="predicted"/>